<keyword evidence="1" id="KW-0175">Coiled coil</keyword>
<dbReference type="EMBL" id="CAADFV010000017">
    <property type="protein sequence ID" value="VFK53503.1"/>
    <property type="molecule type" value="Genomic_DNA"/>
</dbReference>
<evidence type="ECO:0000256" key="1">
    <source>
        <dbReference type="SAM" id="Coils"/>
    </source>
</evidence>
<gene>
    <name evidence="3" type="ORF">BECKTUN1418E_GA0071001_101712</name>
    <name evidence="2" type="ORF">BECKTUN1418F_GA0071002_101511</name>
</gene>
<accession>A0A450ZI55</accession>
<dbReference type="AlphaFoldDB" id="A0A450ZI55"/>
<name>A0A450ZI55_9GAMM</name>
<dbReference type="Gene3D" id="3.30.70.20">
    <property type="match status" value="1"/>
</dbReference>
<protein>
    <submittedName>
        <fullName evidence="3">Ferredoxin</fullName>
    </submittedName>
</protein>
<reference evidence="3" key="1">
    <citation type="submission" date="2019-02" db="EMBL/GenBank/DDBJ databases">
        <authorList>
            <person name="Gruber-Vodicka R. H."/>
            <person name="Seah K. B. B."/>
        </authorList>
    </citation>
    <scope>NUCLEOTIDE SEQUENCE</scope>
    <source>
        <strain evidence="3">BECK_BY2</strain>
        <strain evidence="2">BECK_BY3</strain>
    </source>
</reference>
<evidence type="ECO:0000313" key="3">
    <source>
        <dbReference type="EMBL" id="VFK53503.1"/>
    </source>
</evidence>
<organism evidence="3">
    <name type="scientific">Candidatus Kentrum sp. TUN</name>
    <dbReference type="NCBI Taxonomy" id="2126343"/>
    <lineage>
        <taxon>Bacteria</taxon>
        <taxon>Pseudomonadati</taxon>
        <taxon>Pseudomonadota</taxon>
        <taxon>Gammaproteobacteria</taxon>
        <taxon>Candidatus Kentrum</taxon>
    </lineage>
</organism>
<evidence type="ECO:0000313" key="2">
    <source>
        <dbReference type="EMBL" id="VFK52941.1"/>
    </source>
</evidence>
<sequence length="861" mass="96746">MKTHSDTDQVAIPLRPQTVAGKTTSKEDVVGLLRRFYLENSEVSYAEESVHGQYLPAFLSPYRDGSALRHDYPLFLVSLTDVPSSINASWSLMKWDPMVSLYENPGVIDSPEMDSYGEQNRLVDIGIFPLPGLFKNLMADFSTEANQKRLLEESLVRLEKHVIEIVDKGGETPMDASMVLSQAISALQNSLRLGEKQHEQLKADLGQLMERIPVGYFLPFSRRVPLYILAHVAKLRFRSQREKTLREVKQLTIGLTSLLEVEKAKSIESIEPKMVLDSIGPSGSRFMDPLALSNLMDHSQGSQGMSPDRLQRVQETLQILEDDQIVGIESPHLTLVRNASTDGVCGLFGADFPPELSQEWDFHESSDPFATAMAVFNEQTVMLIQLARAMRIASLDLENAYDAAIHDPWFASFDWHALSEEESKLAPVVLVVDSASNVVRNRLMGLSRLLRADRPIQILLEVQPGVDPGAETEDIISVDSRMELGYLGISYRRAIVTQSSATRPLHLLESFSMALQRERPALHLLGVGYPAREDTEHEQLLSPWLIDSAAVESRAHPLFRYDPTVGGKWWVPLSLVDNPQPVSDWPVHSFQYRTEDGAVTEIKMTFGFVDYALLDSRWWRYFYPVPDTLDAKEIIHLDDYLDLEPEQMVNRLPFLWAVYDDQNTRRTKLRRLIVSRTLVLACLDRREFWRTLQALAGVHNHHVKAAVARVEAEAKGKADKQQALLVRKHHAELTKVRQEAGADALRRLADTLLITDFTSPGATGLASSTVDEILIEGQNEEHQETVHADIDSESDSELITEPWIDTPLCTSCNECIDLNQKLFVYNDDKQAKIGDLAAGTHAELVEAAEICPAKCIYPGII</sequence>
<feature type="coiled-coil region" evidence="1">
    <location>
        <begin position="184"/>
        <end position="211"/>
    </location>
</feature>
<dbReference type="EMBL" id="CAADFY010000015">
    <property type="protein sequence ID" value="VFK52941.1"/>
    <property type="molecule type" value="Genomic_DNA"/>
</dbReference>
<dbReference type="Pfam" id="PF13370">
    <property type="entry name" value="Fer4_13"/>
    <property type="match status" value="1"/>
</dbReference>
<proteinExistence type="predicted"/>